<dbReference type="PANTHER" id="PTHR31834">
    <property type="entry name" value="INITIATION-SPECIFIC ALPHA-1,6-MANNOSYLTRANSFERASE"/>
    <property type="match status" value="1"/>
</dbReference>
<dbReference type="GO" id="GO:0000136">
    <property type="term" value="C:mannan polymerase complex"/>
    <property type="evidence" value="ECO:0007669"/>
    <property type="project" value="TreeGrafter"/>
</dbReference>
<dbReference type="AlphaFoldDB" id="A0A510NX55"/>
<dbReference type="Proteomes" id="UP000053095">
    <property type="component" value="Unassembled WGS sequence"/>
</dbReference>
<gene>
    <name evidence="2" type="ORF">TCE0_018f06227</name>
</gene>
<dbReference type="FunFam" id="3.90.550.20:FF:000004">
    <property type="entry name" value="Glycosyltransferase family 32 protein"/>
    <property type="match status" value="1"/>
</dbReference>
<evidence type="ECO:0000313" key="2">
    <source>
        <dbReference type="EMBL" id="GAM36827.1"/>
    </source>
</evidence>
<evidence type="ECO:0000256" key="1">
    <source>
        <dbReference type="ARBA" id="ARBA00009003"/>
    </source>
</evidence>
<dbReference type="InterPro" id="IPR029044">
    <property type="entry name" value="Nucleotide-diphossugar_trans"/>
</dbReference>
<dbReference type="Gene3D" id="3.90.550.20">
    <property type="match status" value="1"/>
</dbReference>
<dbReference type="GO" id="GO:0000009">
    <property type="term" value="F:alpha-1,6-mannosyltransferase activity"/>
    <property type="evidence" value="ECO:0007669"/>
    <property type="project" value="InterPro"/>
</dbReference>
<sequence>MSGVVLGNDSRTKHIRKLSFLCIACLLFIFYVPGSGSLNGFENNLSYQTTAATGQFPRKVWQTWKVDPLAFDERDLSVARTWIQKNPGHRYEVLTDGNDLYYVETHFGPAGLNRPDIVYVYQSLTAKIIKADLLRYLVMYVEGGVYTDIDVEALRPIDRFIPDRYDPKDLDMVIGVEIDEPEWYDHPILGPKSRSFCQWTFMAKPGLPVMMRLINGIIKWLEGVAHKQRVSISEIQLDFDEVISGTGPSAFTEAILAQMSAESGQTVKWDTFHNLAESKVVGGILVLTVEAFAAGQGHSDSGNHDARAALVKHHYHASMWPTNHPRYNHPMYGEVERCNWNGDCIREWDENVKNFDALPKDEQIRQIAMKEAREAAYKDIKAKEQEEKEPKIQEAIQLAAVAPVAQPLAG</sequence>
<dbReference type="InterPro" id="IPR039367">
    <property type="entry name" value="Och1-like"/>
</dbReference>
<organism evidence="2 3">
    <name type="scientific">Talaromyces pinophilus</name>
    <name type="common">Penicillium pinophilum</name>
    <dbReference type="NCBI Taxonomy" id="128442"/>
    <lineage>
        <taxon>Eukaryota</taxon>
        <taxon>Fungi</taxon>
        <taxon>Dikarya</taxon>
        <taxon>Ascomycota</taxon>
        <taxon>Pezizomycotina</taxon>
        <taxon>Eurotiomycetes</taxon>
        <taxon>Eurotiomycetidae</taxon>
        <taxon>Eurotiales</taxon>
        <taxon>Trichocomaceae</taxon>
        <taxon>Talaromyces</taxon>
        <taxon>Talaromyces sect. Talaromyces</taxon>
    </lineage>
</organism>
<proteinExistence type="inferred from homology"/>
<dbReference type="SUPFAM" id="SSF53448">
    <property type="entry name" value="Nucleotide-diphospho-sugar transferases"/>
    <property type="match status" value="1"/>
</dbReference>
<dbReference type="Pfam" id="PF04488">
    <property type="entry name" value="Gly_transf_sug"/>
    <property type="match status" value="1"/>
</dbReference>
<dbReference type="PANTHER" id="PTHR31834:SF8">
    <property type="entry name" value="TRANSFERASE, PUTATIVE (AFU_ORTHOLOGUE AFUA_6G14040)-RELATED"/>
    <property type="match status" value="1"/>
</dbReference>
<dbReference type="GO" id="GO:0006487">
    <property type="term" value="P:protein N-linked glycosylation"/>
    <property type="evidence" value="ECO:0007669"/>
    <property type="project" value="TreeGrafter"/>
</dbReference>
<comment type="similarity">
    <text evidence="1">Belongs to the glycosyltransferase 32 family.</text>
</comment>
<dbReference type="InterPro" id="IPR007577">
    <property type="entry name" value="GlycoTrfase_DXD_sugar-bd_CS"/>
</dbReference>
<dbReference type="EMBL" id="DF933814">
    <property type="protein sequence ID" value="GAM36827.1"/>
    <property type="molecule type" value="Genomic_DNA"/>
</dbReference>
<protein>
    <submittedName>
        <fullName evidence="2">Uncharacterized protein</fullName>
    </submittedName>
</protein>
<keyword evidence="3" id="KW-1185">Reference proteome</keyword>
<accession>A0A510NX55</accession>
<evidence type="ECO:0000313" key="3">
    <source>
        <dbReference type="Proteomes" id="UP000053095"/>
    </source>
</evidence>
<reference evidence="3" key="1">
    <citation type="journal article" date="2015" name="Genome Announc.">
        <title>Draft genome sequence of Talaromyces cellulolyticus strain Y-94, a source of lignocellulosic biomass-degrading enzymes.</title>
        <authorList>
            <person name="Fujii T."/>
            <person name="Koike H."/>
            <person name="Sawayama S."/>
            <person name="Yano S."/>
            <person name="Inoue H."/>
        </authorList>
    </citation>
    <scope>NUCLEOTIDE SEQUENCE [LARGE SCALE GENOMIC DNA]</scope>
    <source>
        <strain evidence="3">Y-94</strain>
    </source>
</reference>
<name>A0A510NX55_TALPI</name>